<gene>
    <name evidence="1" type="ORF">BZ3500_MVSOF-1268-A1-R1_CHR10-2G02829</name>
</gene>
<evidence type="ECO:0000313" key="1">
    <source>
        <dbReference type="EMBL" id="SDA01599.1"/>
    </source>
</evidence>
<name>A0A2X0K7F3_9BASI</name>
<keyword evidence="2" id="KW-1185">Reference proteome</keyword>
<organism evidence="1 2">
    <name type="scientific">Microbotryum saponariae</name>
    <dbReference type="NCBI Taxonomy" id="289078"/>
    <lineage>
        <taxon>Eukaryota</taxon>
        <taxon>Fungi</taxon>
        <taxon>Dikarya</taxon>
        <taxon>Basidiomycota</taxon>
        <taxon>Pucciniomycotina</taxon>
        <taxon>Microbotryomycetes</taxon>
        <taxon>Microbotryales</taxon>
        <taxon>Microbotryaceae</taxon>
        <taxon>Microbotryum</taxon>
    </lineage>
</organism>
<dbReference type="Proteomes" id="UP000249723">
    <property type="component" value="Unassembled WGS sequence"/>
</dbReference>
<accession>A0A2X0K7F3</accession>
<dbReference type="EMBL" id="FMWP01000117">
    <property type="protein sequence ID" value="SDA01599.1"/>
    <property type="molecule type" value="Genomic_DNA"/>
</dbReference>
<proteinExistence type="predicted"/>
<dbReference type="STRING" id="289078.A0A2X0K7F3"/>
<dbReference type="AlphaFoldDB" id="A0A2X0K7F3"/>
<protein>
    <submittedName>
        <fullName evidence="1">BZ3500_MvSof-1268-A1-R1_Chr10-2g02829 protein</fullName>
    </submittedName>
</protein>
<dbReference type="OrthoDB" id="2540555at2759"/>
<reference evidence="2" key="1">
    <citation type="submission" date="2016-10" db="EMBL/GenBank/DDBJ databases">
        <authorList>
            <person name="Jeantristanb JTB J.-T."/>
            <person name="Ricardo R."/>
        </authorList>
    </citation>
    <scope>NUCLEOTIDE SEQUENCE [LARGE SCALE GENOMIC DNA]</scope>
</reference>
<sequence length="73" mass="8242">MNRLRVYCGNTSFEQVALIPTQIRAGFDFGLRHLPREPFAPSKHVSDDDDAFREVAASEISRFSMQGSHRGAF</sequence>
<evidence type="ECO:0000313" key="2">
    <source>
        <dbReference type="Proteomes" id="UP000249723"/>
    </source>
</evidence>